<comment type="catalytic activity">
    <reaction evidence="1">
        <text>Hydrolysis of terminal, non-reducing beta-D-glucosyl residues with release of beta-D-glucose.</text>
        <dbReference type="EC" id="3.2.1.21"/>
    </reaction>
</comment>
<dbReference type="Gene3D" id="3.40.50.1700">
    <property type="entry name" value="Glycoside hydrolase family 3 C-terminal domain"/>
    <property type="match status" value="1"/>
</dbReference>
<dbReference type="EMBL" id="JBAHYK010001702">
    <property type="protein sequence ID" value="KAL0567008.1"/>
    <property type="molecule type" value="Genomic_DNA"/>
</dbReference>
<evidence type="ECO:0000256" key="2">
    <source>
        <dbReference type="ARBA" id="ARBA00004987"/>
    </source>
</evidence>
<comment type="caution">
    <text evidence="11">The sequence shown here is derived from an EMBL/GenBank/DDBJ whole genome shotgun (WGS) entry which is preliminary data.</text>
</comment>
<dbReference type="SUPFAM" id="SSF51445">
    <property type="entry name" value="(Trans)glycosidases"/>
    <property type="match status" value="1"/>
</dbReference>
<evidence type="ECO:0000313" key="11">
    <source>
        <dbReference type="EMBL" id="KAL0567008.1"/>
    </source>
</evidence>
<protein>
    <recommendedName>
        <fullName evidence="4">beta-glucosidase</fullName>
        <ecNumber evidence="4">3.2.1.21</ecNumber>
    </recommendedName>
</protein>
<dbReference type="InterPro" id="IPR050288">
    <property type="entry name" value="Cellulose_deg_GH3"/>
</dbReference>
<evidence type="ECO:0000256" key="5">
    <source>
        <dbReference type="ARBA" id="ARBA00022801"/>
    </source>
</evidence>
<dbReference type="PANTHER" id="PTHR42715:SF2">
    <property type="entry name" value="BETA-GLUCOSIDASE F-RELATED"/>
    <property type="match status" value="1"/>
</dbReference>
<keyword evidence="9" id="KW-0624">Polysaccharide degradation</keyword>
<evidence type="ECO:0000256" key="1">
    <source>
        <dbReference type="ARBA" id="ARBA00000448"/>
    </source>
</evidence>
<dbReference type="SUPFAM" id="SSF52279">
    <property type="entry name" value="Beta-D-glucan exohydrolase, C-terminal domain"/>
    <property type="match status" value="1"/>
</dbReference>
<dbReference type="Proteomes" id="UP001465976">
    <property type="component" value="Unassembled WGS sequence"/>
</dbReference>
<evidence type="ECO:0000256" key="3">
    <source>
        <dbReference type="ARBA" id="ARBA00005336"/>
    </source>
</evidence>
<evidence type="ECO:0000313" key="12">
    <source>
        <dbReference type="Proteomes" id="UP001465976"/>
    </source>
</evidence>
<dbReference type="PANTHER" id="PTHR42715">
    <property type="entry name" value="BETA-GLUCOSIDASE"/>
    <property type="match status" value="1"/>
</dbReference>
<evidence type="ECO:0000256" key="6">
    <source>
        <dbReference type="ARBA" id="ARBA00023001"/>
    </source>
</evidence>
<reference evidence="11 12" key="1">
    <citation type="submission" date="2024-02" db="EMBL/GenBank/DDBJ databases">
        <title>A draft genome for the cacao thread blight pathogen Marasmius crinis-equi.</title>
        <authorList>
            <person name="Cohen S.P."/>
            <person name="Baruah I.K."/>
            <person name="Amoako-Attah I."/>
            <person name="Bukari Y."/>
            <person name="Meinhardt L.W."/>
            <person name="Bailey B.A."/>
        </authorList>
    </citation>
    <scope>NUCLEOTIDE SEQUENCE [LARGE SCALE GENOMIC DNA]</scope>
    <source>
        <strain evidence="11 12">GH-76</strain>
    </source>
</reference>
<dbReference type="InterPro" id="IPR002772">
    <property type="entry name" value="Glyco_hydro_3_C"/>
</dbReference>
<dbReference type="Pfam" id="PF01915">
    <property type="entry name" value="Glyco_hydro_3_C"/>
    <property type="match status" value="1"/>
</dbReference>
<gene>
    <name evidence="11" type="ORF">V5O48_014983</name>
</gene>
<keyword evidence="6" id="KW-0136">Cellulose degradation</keyword>
<keyword evidence="12" id="KW-1185">Reference proteome</keyword>
<evidence type="ECO:0000256" key="9">
    <source>
        <dbReference type="ARBA" id="ARBA00023326"/>
    </source>
</evidence>
<proteinExistence type="inferred from homology"/>
<organism evidence="11 12">
    <name type="scientific">Marasmius crinis-equi</name>
    <dbReference type="NCBI Taxonomy" id="585013"/>
    <lineage>
        <taxon>Eukaryota</taxon>
        <taxon>Fungi</taxon>
        <taxon>Dikarya</taxon>
        <taxon>Basidiomycota</taxon>
        <taxon>Agaricomycotina</taxon>
        <taxon>Agaricomycetes</taxon>
        <taxon>Agaricomycetidae</taxon>
        <taxon>Agaricales</taxon>
        <taxon>Marasmiineae</taxon>
        <taxon>Marasmiaceae</taxon>
        <taxon>Marasmius</taxon>
    </lineage>
</organism>
<sequence>MPGDVTFNSGDSYFGGNLTAYVNNGTIPESRVDDMATRILAGWYLLKQDSPSFPPTNFDAFKPDSEETNEHIDVQDDHADIVRKIGAASTVLLKNNKDGGGGLPLTGKERRIFLAGSDAGPPSIGPNRFADQGGLEDGILAMGWGSGTANFIYLISPYEAIQQRARKHRTTVCWSFDDFDLPRAGNMAIKQSAALVFIASDSGEQYITYDGNEGDRKNLTAWHNGDDLVLAVAAQNNNNIVVVNSVGPLIIEPWIG</sequence>
<evidence type="ECO:0000256" key="7">
    <source>
        <dbReference type="ARBA" id="ARBA00023277"/>
    </source>
</evidence>
<evidence type="ECO:0000259" key="10">
    <source>
        <dbReference type="Pfam" id="PF01915"/>
    </source>
</evidence>
<dbReference type="Gene3D" id="3.20.20.300">
    <property type="entry name" value="Glycoside hydrolase, family 3, N-terminal domain"/>
    <property type="match status" value="1"/>
</dbReference>
<feature type="domain" description="Glycoside hydrolase family 3 C-terminal" evidence="10">
    <location>
        <begin position="90"/>
        <end position="254"/>
    </location>
</feature>
<dbReference type="InterPro" id="IPR017853">
    <property type="entry name" value="GH"/>
</dbReference>
<evidence type="ECO:0000256" key="4">
    <source>
        <dbReference type="ARBA" id="ARBA00012744"/>
    </source>
</evidence>
<dbReference type="InterPro" id="IPR036962">
    <property type="entry name" value="Glyco_hydro_3_N_sf"/>
</dbReference>
<dbReference type="EC" id="3.2.1.21" evidence="4"/>
<keyword evidence="7" id="KW-0119">Carbohydrate metabolism</keyword>
<accession>A0ABR3EVS0</accession>
<evidence type="ECO:0000256" key="8">
    <source>
        <dbReference type="ARBA" id="ARBA00023295"/>
    </source>
</evidence>
<comment type="similarity">
    <text evidence="3">Belongs to the glycosyl hydrolase 3 family.</text>
</comment>
<keyword evidence="8" id="KW-0326">Glycosidase</keyword>
<name>A0ABR3EVS0_9AGAR</name>
<comment type="pathway">
    <text evidence="2">Glycan metabolism; cellulose degradation.</text>
</comment>
<dbReference type="InterPro" id="IPR036881">
    <property type="entry name" value="Glyco_hydro_3_C_sf"/>
</dbReference>
<keyword evidence="5" id="KW-0378">Hydrolase</keyword>